<dbReference type="InterPro" id="IPR005818">
    <property type="entry name" value="Histone_H1/H5_H15"/>
</dbReference>
<name>A0AAV5WC81_9BILA</name>
<dbReference type="SUPFAM" id="SSF46785">
    <property type="entry name" value="Winged helix' DNA-binding domain"/>
    <property type="match status" value="1"/>
</dbReference>
<proteinExistence type="inferred from homology"/>
<evidence type="ECO:0000256" key="2">
    <source>
        <dbReference type="ARBA" id="ARBA00004286"/>
    </source>
</evidence>
<dbReference type="GO" id="GO:0006334">
    <property type="term" value="P:nucleosome assembly"/>
    <property type="evidence" value="ECO:0007669"/>
    <property type="project" value="InterPro"/>
</dbReference>
<evidence type="ECO:0000256" key="5">
    <source>
        <dbReference type="ARBA" id="ARBA00023125"/>
    </source>
</evidence>
<dbReference type="CDD" id="cd00073">
    <property type="entry name" value="H15"/>
    <property type="match status" value="1"/>
</dbReference>
<feature type="compositionally biased region" description="Low complexity" evidence="8">
    <location>
        <begin position="125"/>
        <end position="135"/>
    </location>
</feature>
<dbReference type="GO" id="GO:0003690">
    <property type="term" value="F:double-stranded DNA binding"/>
    <property type="evidence" value="ECO:0007669"/>
    <property type="project" value="TreeGrafter"/>
</dbReference>
<dbReference type="GO" id="GO:0030261">
    <property type="term" value="P:chromosome condensation"/>
    <property type="evidence" value="ECO:0007669"/>
    <property type="project" value="TreeGrafter"/>
</dbReference>
<evidence type="ECO:0000256" key="1">
    <source>
        <dbReference type="ARBA" id="ARBA00004123"/>
    </source>
</evidence>
<accession>A0AAV5WC81</accession>
<protein>
    <recommendedName>
        <fullName evidence="9">H15 domain-containing protein</fullName>
    </recommendedName>
</protein>
<dbReference type="InterPro" id="IPR036390">
    <property type="entry name" value="WH_DNA-bd_sf"/>
</dbReference>
<dbReference type="PRINTS" id="PR00624">
    <property type="entry name" value="HISTONEH5"/>
</dbReference>
<sequence length="182" mass="18549">SLAMPITASAAVSTHPSYLEMAVEAIKALNEPKGVTKKKVVQQVIEDHGIDAKLANRFVSQALKKGIASGVFIQPVAAGLAGRFKLPAAAPKQKKSVAAASPKRQTVSKPLKAPALKTVGKAPMKSPVKAAASTPKKAKTAAKSPKKAPTPKKMKGKKGGKKAAAPAPAAEKAAQPTAPVAE</sequence>
<evidence type="ECO:0000313" key="10">
    <source>
        <dbReference type="EMBL" id="GMT28035.1"/>
    </source>
</evidence>
<dbReference type="EMBL" id="BTSY01000005">
    <property type="protein sequence ID" value="GMT28035.1"/>
    <property type="molecule type" value="Genomic_DNA"/>
</dbReference>
<dbReference type="SMART" id="SM00526">
    <property type="entry name" value="H15"/>
    <property type="match status" value="1"/>
</dbReference>
<dbReference type="AlphaFoldDB" id="A0AAV5WC81"/>
<evidence type="ECO:0000256" key="6">
    <source>
        <dbReference type="ARBA" id="ARBA00023242"/>
    </source>
</evidence>
<dbReference type="Gene3D" id="1.10.10.10">
    <property type="entry name" value="Winged helix-like DNA-binding domain superfamily/Winged helix DNA-binding domain"/>
    <property type="match status" value="1"/>
</dbReference>
<dbReference type="GO" id="GO:0045910">
    <property type="term" value="P:negative regulation of DNA recombination"/>
    <property type="evidence" value="ECO:0007669"/>
    <property type="project" value="TreeGrafter"/>
</dbReference>
<dbReference type="GO" id="GO:0031492">
    <property type="term" value="F:nucleosomal DNA binding"/>
    <property type="evidence" value="ECO:0007669"/>
    <property type="project" value="TreeGrafter"/>
</dbReference>
<feature type="region of interest" description="Disordered" evidence="8">
    <location>
        <begin position="89"/>
        <end position="182"/>
    </location>
</feature>
<evidence type="ECO:0000256" key="4">
    <source>
        <dbReference type="ARBA" id="ARBA00022990"/>
    </source>
</evidence>
<comment type="subcellular location">
    <subcellularLocation>
        <location evidence="2">Chromosome</location>
    </subcellularLocation>
    <subcellularLocation>
        <location evidence="1 7">Nucleus</location>
    </subcellularLocation>
</comment>
<dbReference type="PROSITE" id="PS51504">
    <property type="entry name" value="H15"/>
    <property type="match status" value="1"/>
</dbReference>
<dbReference type="PANTHER" id="PTHR11467:SF36">
    <property type="entry name" value="HISTONE 24-RELATED"/>
    <property type="match status" value="1"/>
</dbReference>
<dbReference type="InterPro" id="IPR005819">
    <property type="entry name" value="H1/H5"/>
</dbReference>
<evidence type="ECO:0000259" key="9">
    <source>
        <dbReference type="PROSITE" id="PS51504"/>
    </source>
</evidence>
<evidence type="ECO:0000313" key="11">
    <source>
        <dbReference type="Proteomes" id="UP001432322"/>
    </source>
</evidence>
<keyword evidence="6 7" id="KW-0539">Nucleus</keyword>
<dbReference type="InterPro" id="IPR036388">
    <property type="entry name" value="WH-like_DNA-bd_sf"/>
</dbReference>
<feature type="compositionally biased region" description="Basic residues" evidence="8">
    <location>
        <begin position="136"/>
        <end position="161"/>
    </location>
</feature>
<dbReference type="GO" id="GO:0005634">
    <property type="term" value="C:nucleus"/>
    <property type="evidence" value="ECO:0007669"/>
    <property type="project" value="UniProtKB-SubCell"/>
</dbReference>
<keyword evidence="4" id="KW-0007">Acetylation</keyword>
<keyword evidence="3 7" id="KW-0158">Chromosome</keyword>
<reference evidence="10" key="1">
    <citation type="submission" date="2023-10" db="EMBL/GenBank/DDBJ databases">
        <title>Genome assembly of Pristionchus species.</title>
        <authorList>
            <person name="Yoshida K."/>
            <person name="Sommer R.J."/>
        </authorList>
    </citation>
    <scope>NUCLEOTIDE SEQUENCE</scope>
    <source>
        <strain evidence="10">RS5133</strain>
    </source>
</reference>
<dbReference type="PANTHER" id="PTHR11467">
    <property type="entry name" value="HISTONE H1"/>
    <property type="match status" value="1"/>
</dbReference>
<organism evidence="10 11">
    <name type="scientific">Pristionchus fissidentatus</name>
    <dbReference type="NCBI Taxonomy" id="1538716"/>
    <lineage>
        <taxon>Eukaryota</taxon>
        <taxon>Metazoa</taxon>
        <taxon>Ecdysozoa</taxon>
        <taxon>Nematoda</taxon>
        <taxon>Chromadorea</taxon>
        <taxon>Rhabditida</taxon>
        <taxon>Rhabditina</taxon>
        <taxon>Diplogasteromorpha</taxon>
        <taxon>Diplogasteroidea</taxon>
        <taxon>Neodiplogasteridae</taxon>
        <taxon>Pristionchus</taxon>
    </lineage>
</organism>
<dbReference type="Pfam" id="PF00538">
    <property type="entry name" value="Linker_histone"/>
    <property type="match status" value="1"/>
</dbReference>
<keyword evidence="11" id="KW-1185">Reference proteome</keyword>
<evidence type="ECO:0000256" key="8">
    <source>
        <dbReference type="SAM" id="MobiDB-lite"/>
    </source>
</evidence>
<keyword evidence="5 7" id="KW-0238">DNA-binding</keyword>
<comment type="similarity">
    <text evidence="7">Belongs to the histone H1/H5 family.</text>
</comment>
<evidence type="ECO:0000256" key="7">
    <source>
        <dbReference type="RuleBase" id="RU003894"/>
    </source>
</evidence>
<dbReference type="GO" id="GO:0030527">
    <property type="term" value="F:structural constituent of chromatin"/>
    <property type="evidence" value="ECO:0007669"/>
    <property type="project" value="InterPro"/>
</dbReference>
<evidence type="ECO:0000256" key="3">
    <source>
        <dbReference type="ARBA" id="ARBA00022454"/>
    </source>
</evidence>
<comment type="caution">
    <text evidence="10">The sequence shown here is derived from an EMBL/GenBank/DDBJ whole genome shotgun (WGS) entry which is preliminary data.</text>
</comment>
<dbReference type="GO" id="GO:0000786">
    <property type="term" value="C:nucleosome"/>
    <property type="evidence" value="ECO:0007669"/>
    <property type="project" value="InterPro"/>
</dbReference>
<feature type="compositionally biased region" description="Low complexity" evidence="8">
    <location>
        <begin position="162"/>
        <end position="182"/>
    </location>
</feature>
<feature type="domain" description="H15" evidence="9">
    <location>
        <begin position="14"/>
        <end position="88"/>
    </location>
</feature>
<dbReference type="Proteomes" id="UP001432322">
    <property type="component" value="Unassembled WGS sequence"/>
</dbReference>
<feature type="non-terminal residue" evidence="10">
    <location>
        <position position="1"/>
    </location>
</feature>
<gene>
    <name evidence="10" type="ORF">PFISCL1PPCAC_19332</name>
</gene>